<feature type="non-terminal residue" evidence="1">
    <location>
        <position position="786"/>
    </location>
</feature>
<proteinExistence type="predicted"/>
<evidence type="ECO:0000313" key="2">
    <source>
        <dbReference type="Proteomes" id="UP001239111"/>
    </source>
</evidence>
<reference evidence="1" key="1">
    <citation type="submission" date="2023-04" db="EMBL/GenBank/DDBJ databases">
        <title>A chromosome-level genome assembly of the parasitoid wasp Eretmocerus hayati.</title>
        <authorList>
            <person name="Zhong Y."/>
            <person name="Liu S."/>
            <person name="Liu Y."/>
        </authorList>
    </citation>
    <scope>NUCLEOTIDE SEQUENCE</scope>
    <source>
        <strain evidence="1">ZJU_SS_LIU_2023</strain>
    </source>
</reference>
<gene>
    <name evidence="1" type="ORF">QAD02_012912</name>
</gene>
<name>A0ACC2P0N4_9HYME</name>
<dbReference type="EMBL" id="CM056742">
    <property type="protein sequence ID" value="KAJ8677125.1"/>
    <property type="molecule type" value="Genomic_DNA"/>
</dbReference>
<evidence type="ECO:0000313" key="1">
    <source>
        <dbReference type="EMBL" id="KAJ8677125.1"/>
    </source>
</evidence>
<protein>
    <submittedName>
        <fullName evidence="1">Uncharacterized protein</fullName>
    </submittedName>
</protein>
<sequence>MAYNLRRRNIAEILREEEEDEEYVDAQASDSEEDDVILHTESEDDAESDDQVENAAGQQRLLASRAHKLKVQGNRSSDYKKKFFKDIRIAEVMTDGDPDILSRQPFKNDTSRTSDSQRDTRGQGMDLMDEPRHLVENDLCRMNPTTNKYNIRIREQPVSTPSARTNGGSYPCYICGFSTSRVNVIIYHLKFHRLHEENLRSITADTDRLKSELEHSETRKRKYNKKNIENDRRIFRTNERSSPRKIETCHKRARSDKELKETLLADWNVDSDDDESMGSSDPDRIKSTHEMNAEQKNSQIGYEHQNDQRARKNDDSAILLQESEKFLREVDEFTRDSNFLEKQFIEGRPSSSPPDSRLSSCPASRTQLKAKSYLGIRADDDKRTRSSCFDFAEDDNLQDSPAPLLIRDDDETDFLMNNQKVRKDLGLIRIVEKDSNNLEIHATVAGRTCSTIPPLEEECRSCDGGHHDLLILDQRIEDIVPHPSNPIRYEKTIHLSETGRIEASEGSSEPCKSSCMKSRNHHISIKSRKQGTAREKTPVCLNTSREKETVVSNLGIDGPEEIEDSEEGNGSENAEAKVVNVLTFDESCNNRQPSNRGIINKRVNRCTSVGLQGTSIPILVKSICGVTNDSASVPYPAEIEKVPSLHEKSISTVKDHHIASARIDSGNPNSPIIGCDDDTNRNTGYRANYDDTDVESKISRPIVTAGKVRSSVLASDSSRSTSSGGLIDIGQKHERFLDRQIDHDAISDLGYSNAHGGICSGKLDDENGINPEDSGHRTNASDDHSK</sequence>
<organism evidence="1 2">
    <name type="scientific">Eretmocerus hayati</name>
    <dbReference type="NCBI Taxonomy" id="131215"/>
    <lineage>
        <taxon>Eukaryota</taxon>
        <taxon>Metazoa</taxon>
        <taxon>Ecdysozoa</taxon>
        <taxon>Arthropoda</taxon>
        <taxon>Hexapoda</taxon>
        <taxon>Insecta</taxon>
        <taxon>Pterygota</taxon>
        <taxon>Neoptera</taxon>
        <taxon>Endopterygota</taxon>
        <taxon>Hymenoptera</taxon>
        <taxon>Apocrita</taxon>
        <taxon>Proctotrupomorpha</taxon>
        <taxon>Chalcidoidea</taxon>
        <taxon>Aphelinidae</taxon>
        <taxon>Aphelininae</taxon>
        <taxon>Eretmocerus</taxon>
    </lineage>
</organism>
<comment type="caution">
    <text evidence="1">The sequence shown here is derived from an EMBL/GenBank/DDBJ whole genome shotgun (WGS) entry which is preliminary data.</text>
</comment>
<dbReference type="Proteomes" id="UP001239111">
    <property type="component" value="Chromosome 2"/>
</dbReference>
<keyword evidence="2" id="KW-1185">Reference proteome</keyword>
<accession>A0ACC2P0N4</accession>